<name>A0ACC2TYP1_9FUNG</name>
<evidence type="ECO:0000313" key="2">
    <source>
        <dbReference type="Proteomes" id="UP001165960"/>
    </source>
</evidence>
<comment type="caution">
    <text evidence="1">The sequence shown here is derived from an EMBL/GenBank/DDBJ whole genome shotgun (WGS) entry which is preliminary data.</text>
</comment>
<accession>A0ACC2TYP1</accession>
<dbReference type="EMBL" id="QTSX02001663">
    <property type="protein sequence ID" value="KAJ9079732.1"/>
    <property type="molecule type" value="Genomic_DNA"/>
</dbReference>
<organism evidence="1 2">
    <name type="scientific">Entomophthora muscae</name>
    <dbReference type="NCBI Taxonomy" id="34485"/>
    <lineage>
        <taxon>Eukaryota</taxon>
        <taxon>Fungi</taxon>
        <taxon>Fungi incertae sedis</taxon>
        <taxon>Zoopagomycota</taxon>
        <taxon>Entomophthoromycotina</taxon>
        <taxon>Entomophthoromycetes</taxon>
        <taxon>Entomophthorales</taxon>
        <taxon>Entomophthoraceae</taxon>
        <taxon>Entomophthora</taxon>
    </lineage>
</organism>
<protein>
    <submittedName>
        <fullName evidence="1">Uncharacterized protein</fullName>
    </submittedName>
</protein>
<gene>
    <name evidence="1" type="ORF">DSO57_1032412</name>
</gene>
<sequence length="176" mass="20403">MSSKDHNIKITHCIFDMDGLLLDTERVYSEVTSEIVGRYGKEFTWELKSKMMGRVGSEAAELLVRELQIPLTAEEYLNERNQKHIAKFPTCRPLPGVERFIKHLKKNGILNCRKFDPTPRIIRSFRAKVGTSSHRHAYDLKVSQNQELFSLFDVIVVGDHLYCQWEACTDIFIEAK</sequence>
<keyword evidence="2" id="KW-1185">Reference proteome</keyword>
<evidence type="ECO:0000313" key="1">
    <source>
        <dbReference type="EMBL" id="KAJ9079732.1"/>
    </source>
</evidence>
<proteinExistence type="predicted"/>
<dbReference type="Proteomes" id="UP001165960">
    <property type="component" value="Unassembled WGS sequence"/>
</dbReference>
<reference evidence="1" key="1">
    <citation type="submission" date="2022-04" db="EMBL/GenBank/DDBJ databases">
        <title>Genome of the entomopathogenic fungus Entomophthora muscae.</title>
        <authorList>
            <person name="Elya C."/>
            <person name="Lovett B.R."/>
            <person name="Lee E."/>
            <person name="Macias A.M."/>
            <person name="Hajek A.E."/>
            <person name="De Bivort B.L."/>
            <person name="Kasson M.T."/>
            <person name="De Fine Licht H.H."/>
            <person name="Stajich J.E."/>
        </authorList>
    </citation>
    <scope>NUCLEOTIDE SEQUENCE</scope>
    <source>
        <strain evidence="1">Berkeley</strain>
    </source>
</reference>